<dbReference type="SMART" id="SM00314">
    <property type="entry name" value="RA"/>
    <property type="match status" value="1"/>
</dbReference>
<dbReference type="PANTHER" id="PTHR23113:SF220">
    <property type="entry name" value="RAL GUANINE NUCLEOTIDE DISSOCIATION STIMULATOR-LIKE 3"/>
    <property type="match status" value="1"/>
</dbReference>
<dbReference type="InterPro" id="IPR008937">
    <property type="entry name" value="Ras-like_GEF"/>
</dbReference>
<dbReference type="InterPro" id="IPR029071">
    <property type="entry name" value="Ubiquitin-like_domsf"/>
</dbReference>
<dbReference type="Gene3D" id="1.20.870.10">
    <property type="entry name" value="Son of sevenless (SoS) protein Chain: S domain 1"/>
    <property type="match status" value="1"/>
</dbReference>
<dbReference type="GeneID" id="120044034"/>
<dbReference type="SMART" id="SM00147">
    <property type="entry name" value="RasGEF"/>
    <property type="match status" value="1"/>
</dbReference>
<dbReference type="Pfam" id="PF00618">
    <property type="entry name" value="RasGEF_N"/>
    <property type="match status" value="1"/>
</dbReference>
<accession>A0A8U0U8Q2</accession>
<dbReference type="PROSITE" id="PS50200">
    <property type="entry name" value="RA"/>
    <property type="match status" value="1"/>
</dbReference>
<keyword evidence="7" id="KW-1185">Reference proteome</keyword>
<feature type="compositionally biased region" description="Polar residues" evidence="3">
    <location>
        <begin position="528"/>
        <end position="544"/>
    </location>
</feature>
<reference evidence="8" key="1">
    <citation type="submission" date="2025-08" db="UniProtKB">
        <authorList>
            <consortium name="RefSeq"/>
        </authorList>
    </citation>
    <scope>IDENTIFICATION</scope>
    <source>
        <tissue evidence="8">White muscle</tissue>
    </source>
</reference>
<dbReference type="Pfam" id="PF00788">
    <property type="entry name" value="RA"/>
    <property type="match status" value="1"/>
</dbReference>
<protein>
    <submittedName>
        <fullName evidence="8">Ral guanine nucleotide dissociation stimulator-like 1</fullName>
    </submittedName>
</protein>
<sequence length="707" mass="78992">MVNPQSRLMSLSCGSTFSPQNPVQEWGEEFEEGALYGITLRREPVQIPASPTEARPCVAFVQYRTCKVRRLKAATLNRLVSHLLDPCCQEPDYRRIFLSTYQTFTTTSALIELLFQGDNGASDVYNSECHRRCLLPLIQTWLEEYSEDFRDPPQHPSLRLLLDHLHYLSSFCSLAQRSETLLKKFQREEMDNGGHSAQAEVNQENESSGEEGLEWYSPLDQGDIMDFSVTGIAEQLTRLDAGLFRKVVPYQCLGCVWSQRDKKENLSATVSATISQFNAVTNRVITSLLCRPTSSPTSVRRASSPAQRACVIEKWIRVGQECRQLKNFSSLRAILSALQSNAVYRLRKTWAAVCRDSVAIFDNLCETFPDENCVLSNREISLESTSSGVVPYLGTYLTILTMLDTALPDTVEGDLINFEKRRREFEILSQIRQLQTSCSQYNLPHHTRITAWLQGQKLLTDQESYELSRNLEPPIDLCSPSAWSHRLLSKKLSSLLKVSEGSSRKNHADQISVSSSGSSGSEMEDLSTPPSTLRLQSLSSSCQNVAEALPSSPDGSTPSTCSSSSQPDLSAPVAAHPKPMLASHHKRSVSMTSLPLYNRQVADSCIVRVSVEAGNGNMYKSILLTGQDKTAQVIQRALEKHNLEHLTCQDFTLTQLISQERELLIPDKANVFYAMCTSVNFDFVLHQCPKGQKKPLCATSSLGRYSK</sequence>
<dbReference type="RefSeq" id="XP_038844554.1">
    <property type="nucleotide sequence ID" value="XM_038988626.1"/>
</dbReference>
<dbReference type="Proteomes" id="UP000808372">
    <property type="component" value="Chromosome 3"/>
</dbReference>
<evidence type="ECO:0000313" key="7">
    <source>
        <dbReference type="Proteomes" id="UP000808372"/>
    </source>
</evidence>
<dbReference type="CDD" id="cd00155">
    <property type="entry name" value="RasGEF"/>
    <property type="match status" value="1"/>
</dbReference>
<feature type="region of interest" description="Disordered" evidence="3">
    <location>
        <begin position="500"/>
        <end position="585"/>
    </location>
</feature>
<organism evidence="7 8">
    <name type="scientific">Salvelinus namaycush</name>
    <name type="common">Lake trout</name>
    <name type="synonym">Salmo namaycush</name>
    <dbReference type="NCBI Taxonomy" id="8040"/>
    <lineage>
        <taxon>Eukaryota</taxon>
        <taxon>Metazoa</taxon>
        <taxon>Chordata</taxon>
        <taxon>Craniata</taxon>
        <taxon>Vertebrata</taxon>
        <taxon>Euteleostomi</taxon>
        <taxon>Actinopterygii</taxon>
        <taxon>Neopterygii</taxon>
        <taxon>Teleostei</taxon>
        <taxon>Protacanthopterygii</taxon>
        <taxon>Salmoniformes</taxon>
        <taxon>Salmonidae</taxon>
        <taxon>Salmoninae</taxon>
        <taxon>Salvelinus</taxon>
    </lineage>
</organism>
<dbReference type="Gene3D" id="3.10.20.90">
    <property type="entry name" value="Phosphatidylinositol 3-kinase Catalytic Subunit, Chain A, domain 1"/>
    <property type="match status" value="1"/>
</dbReference>
<feature type="domain" description="Ras-GEF" evidence="4">
    <location>
        <begin position="228"/>
        <end position="474"/>
    </location>
</feature>
<proteinExistence type="predicted"/>
<dbReference type="InterPro" id="IPR000651">
    <property type="entry name" value="Ras-like_Gua-exchang_fac_N"/>
</dbReference>
<feature type="compositionally biased region" description="Low complexity" evidence="3">
    <location>
        <begin position="512"/>
        <end position="521"/>
    </location>
</feature>
<feature type="region of interest" description="Disordered" evidence="3">
    <location>
        <begin position="192"/>
        <end position="212"/>
    </location>
</feature>
<dbReference type="CDD" id="cd06224">
    <property type="entry name" value="REM"/>
    <property type="match status" value="1"/>
</dbReference>
<dbReference type="GO" id="GO:0005085">
    <property type="term" value="F:guanyl-nucleotide exchange factor activity"/>
    <property type="evidence" value="ECO:0007669"/>
    <property type="project" value="UniProtKB-KW"/>
</dbReference>
<dbReference type="GO" id="GO:0005886">
    <property type="term" value="C:plasma membrane"/>
    <property type="evidence" value="ECO:0007669"/>
    <property type="project" value="TreeGrafter"/>
</dbReference>
<dbReference type="SMART" id="SM00229">
    <property type="entry name" value="RasGEFN"/>
    <property type="match status" value="1"/>
</dbReference>
<evidence type="ECO:0000259" key="5">
    <source>
        <dbReference type="PROSITE" id="PS50200"/>
    </source>
</evidence>
<dbReference type="InterPro" id="IPR001895">
    <property type="entry name" value="RASGEF_cat_dom"/>
</dbReference>
<dbReference type="InterPro" id="IPR023578">
    <property type="entry name" value="Ras_GEF_dom_sf"/>
</dbReference>
<evidence type="ECO:0000256" key="2">
    <source>
        <dbReference type="PROSITE-ProRule" id="PRU00168"/>
    </source>
</evidence>
<evidence type="ECO:0000259" key="6">
    <source>
        <dbReference type="PROSITE" id="PS50212"/>
    </source>
</evidence>
<dbReference type="InterPro" id="IPR036964">
    <property type="entry name" value="RASGEF_cat_dom_sf"/>
</dbReference>
<keyword evidence="1 2" id="KW-0344">Guanine-nucleotide releasing factor</keyword>
<dbReference type="PROSITE" id="PS50009">
    <property type="entry name" value="RASGEF_CAT"/>
    <property type="match status" value="1"/>
</dbReference>
<evidence type="ECO:0000313" key="8">
    <source>
        <dbReference type="RefSeq" id="XP_038844554.1"/>
    </source>
</evidence>
<dbReference type="AlphaFoldDB" id="A0A8U0U8Q2"/>
<dbReference type="KEGG" id="snh:120044034"/>
<dbReference type="InterPro" id="IPR000159">
    <property type="entry name" value="RA_dom"/>
</dbReference>
<dbReference type="Gene3D" id="1.10.840.10">
    <property type="entry name" value="Ras guanine-nucleotide exchange factors catalytic domain"/>
    <property type="match status" value="1"/>
</dbReference>
<dbReference type="SUPFAM" id="SSF48366">
    <property type="entry name" value="Ras GEF"/>
    <property type="match status" value="1"/>
</dbReference>
<feature type="domain" description="N-terminal Ras-GEF" evidence="6">
    <location>
        <begin position="67"/>
        <end position="186"/>
    </location>
</feature>
<dbReference type="PROSITE" id="PS50212">
    <property type="entry name" value="RASGEF_NTER"/>
    <property type="match status" value="1"/>
</dbReference>
<dbReference type="GO" id="GO:0007265">
    <property type="term" value="P:Ras protein signal transduction"/>
    <property type="evidence" value="ECO:0007669"/>
    <property type="project" value="TreeGrafter"/>
</dbReference>
<name>A0A8U0U8Q2_SALNM</name>
<feature type="compositionally biased region" description="Low complexity" evidence="3">
    <location>
        <begin position="549"/>
        <end position="570"/>
    </location>
</feature>
<feature type="domain" description="Ras-associating" evidence="5">
    <location>
        <begin position="603"/>
        <end position="690"/>
    </location>
</feature>
<gene>
    <name evidence="8" type="primary">LOC120044034</name>
</gene>
<dbReference type="SUPFAM" id="SSF54236">
    <property type="entry name" value="Ubiquitin-like"/>
    <property type="match status" value="1"/>
</dbReference>
<evidence type="ECO:0000256" key="3">
    <source>
        <dbReference type="SAM" id="MobiDB-lite"/>
    </source>
</evidence>
<evidence type="ECO:0000256" key="1">
    <source>
        <dbReference type="ARBA" id="ARBA00022658"/>
    </source>
</evidence>
<dbReference type="PANTHER" id="PTHR23113">
    <property type="entry name" value="GUANINE NUCLEOTIDE EXCHANGE FACTOR"/>
    <property type="match status" value="1"/>
</dbReference>
<dbReference type="Pfam" id="PF00617">
    <property type="entry name" value="RasGEF"/>
    <property type="match status" value="1"/>
</dbReference>
<evidence type="ECO:0000259" key="4">
    <source>
        <dbReference type="PROSITE" id="PS50009"/>
    </source>
</evidence>